<evidence type="ECO:0000256" key="5">
    <source>
        <dbReference type="ARBA" id="ARBA00035014"/>
    </source>
</evidence>
<evidence type="ECO:0000256" key="7">
    <source>
        <dbReference type="ARBA" id="ARBA00047575"/>
    </source>
</evidence>
<dbReference type="Pfam" id="PF13289">
    <property type="entry name" value="SIR2_2"/>
    <property type="match status" value="1"/>
</dbReference>
<comment type="catalytic activity">
    <reaction evidence="7">
        <text>NAD(+) + H2O = ADP-D-ribose + nicotinamide + H(+)</text>
        <dbReference type="Rhea" id="RHEA:16301"/>
        <dbReference type="ChEBI" id="CHEBI:15377"/>
        <dbReference type="ChEBI" id="CHEBI:15378"/>
        <dbReference type="ChEBI" id="CHEBI:17154"/>
        <dbReference type="ChEBI" id="CHEBI:57540"/>
        <dbReference type="ChEBI" id="CHEBI:57967"/>
        <dbReference type="EC" id="3.2.2.5"/>
    </reaction>
    <physiologicalReaction direction="left-to-right" evidence="7">
        <dbReference type="Rhea" id="RHEA:16302"/>
    </physiologicalReaction>
</comment>
<accession>Q9F3X3</accession>
<keyword evidence="1" id="KW-0378">Hydrolase</keyword>
<name>Q9F3X3_PEDPE</name>
<reference evidence="10" key="1">
    <citation type="journal article" date="2000" name="J. Bacteriol.">
        <title>Inducible metabolism of phenolic acids in Pediococcus pentosaceus is encoded by an autoregulated operon which involves a new class of negative transcriptional regulator.</title>
        <authorList>
            <person name="Barthelmebs L."/>
            <person name="Lecomte B."/>
            <person name="Divies C."/>
            <person name="Cavin J.-F."/>
        </authorList>
    </citation>
    <scope>NUCLEOTIDE SEQUENCE</scope>
</reference>
<dbReference type="AlphaFoldDB" id="Q9F3X3"/>
<dbReference type="InterPro" id="IPR041486">
    <property type="entry name" value="ThsA_STALD"/>
</dbReference>
<evidence type="ECO:0000313" key="10">
    <source>
        <dbReference type="EMBL" id="CAC16793.1"/>
    </source>
</evidence>
<dbReference type="GO" id="GO:0051607">
    <property type="term" value="P:defense response to virus"/>
    <property type="evidence" value="ECO:0007669"/>
    <property type="project" value="UniProtKB-KW"/>
</dbReference>
<dbReference type="Pfam" id="PF18185">
    <property type="entry name" value="STALD"/>
    <property type="match status" value="1"/>
</dbReference>
<evidence type="ECO:0000256" key="2">
    <source>
        <dbReference type="ARBA" id="ARBA00023027"/>
    </source>
</evidence>
<dbReference type="CDD" id="cd01406">
    <property type="entry name" value="SIR2-like"/>
    <property type="match status" value="1"/>
</dbReference>
<keyword evidence="3" id="KW-0051">Antiviral defense</keyword>
<sequence>MITSRKSFIEQYSKAINEGYAAVFAGAGLSVASGYVDWKTLVTPLAQELNLNIEEENDLTKVAQYYRNEFKSRGDINQTIMEAFSKEKEPNENIDILTRLPIYTYWTTNYDKLLEEGFKNNNRKVDVKCRETRLSTQKYDRDAILYKMHGDVDDPAEAVLTKQDYEIYNQRNPLFTSILQGDLISKTFLFIGFSFEDPNLTNVLAATRNILDENISNNYWLEKRVTKPSDIEESTEAKVRYEVDRTKQELKIHELQRYGIQTVYIDSYEEITEILKELEFLNLKRKIFISGSVTFYDKIWTKEKVNALCYSLAKELVKNNYQICSRFGYGVGSSVINGALEVIYSEKYKHVDDYLNLRPFPQNNSSVNQGNDVRQKMYRSEMVNGVGVVIFMFGNREGKDKKEELSEGLIEEFRIAKKQGKKIIPIGSTGGATKKIFEEVENNIIDYPYLKKHLSILKNNTDINELICEIKDILNEL</sequence>
<comment type="similarity">
    <text evidence="5">Belongs to the soluble Thoeris ThsA family.</text>
</comment>
<dbReference type="SUPFAM" id="SSF52467">
    <property type="entry name" value="DHS-like NAD/FAD-binding domain"/>
    <property type="match status" value="1"/>
</dbReference>
<keyword evidence="2" id="KW-0520">NAD</keyword>
<evidence type="ECO:0000256" key="8">
    <source>
        <dbReference type="PROSITE-ProRule" id="PRU00236"/>
    </source>
</evidence>
<organism evidence="10">
    <name type="scientific">Pediococcus pentosaceus</name>
    <dbReference type="NCBI Taxonomy" id="1255"/>
    <lineage>
        <taxon>Bacteria</taxon>
        <taxon>Bacillati</taxon>
        <taxon>Bacillota</taxon>
        <taxon>Bacilli</taxon>
        <taxon>Lactobacillales</taxon>
        <taxon>Lactobacillaceae</taxon>
        <taxon>Pediococcus</taxon>
    </lineage>
</organism>
<feature type="domain" description="Deacetylase sirtuin-type" evidence="9">
    <location>
        <begin position="2"/>
        <end position="286"/>
    </location>
</feature>
<protein>
    <recommendedName>
        <fullName evidence="6">NAD(+) hydrolase ThsA</fullName>
        <ecNumber evidence="4">3.2.2.5</ecNumber>
    </recommendedName>
</protein>
<dbReference type="PROSITE" id="PS50305">
    <property type="entry name" value="SIRTUIN"/>
    <property type="match status" value="1"/>
</dbReference>
<evidence type="ECO:0000256" key="3">
    <source>
        <dbReference type="ARBA" id="ARBA00023118"/>
    </source>
</evidence>
<evidence type="ECO:0000256" key="6">
    <source>
        <dbReference type="ARBA" id="ARBA00035033"/>
    </source>
</evidence>
<proteinExistence type="inferred from homology"/>
<dbReference type="EC" id="3.2.2.5" evidence="4"/>
<evidence type="ECO:0000256" key="4">
    <source>
        <dbReference type="ARBA" id="ARBA00034327"/>
    </source>
</evidence>
<dbReference type="GO" id="GO:0003953">
    <property type="term" value="F:NAD+ nucleosidase activity"/>
    <property type="evidence" value="ECO:0007669"/>
    <property type="project" value="UniProtKB-EC"/>
</dbReference>
<evidence type="ECO:0000259" key="9">
    <source>
        <dbReference type="PROSITE" id="PS50305"/>
    </source>
</evidence>
<dbReference type="InterPro" id="IPR026590">
    <property type="entry name" value="Ssirtuin_cat_dom"/>
</dbReference>
<evidence type="ECO:0000256" key="1">
    <source>
        <dbReference type="ARBA" id="ARBA00022801"/>
    </source>
</evidence>
<dbReference type="InterPro" id="IPR029035">
    <property type="entry name" value="DHS-like_NAD/FAD-binding_dom"/>
</dbReference>
<comment type="caution">
    <text evidence="8">Lacks conserved residue(s) required for the propagation of feature annotation.</text>
</comment>
<gene>
    <name evidence="10" type="primary">usg</name>
</gene>
<dbReference type="EMBL" id="AJ276891">
    <property type="protein sequence ID" value="CAC16793.1"/>
    <property type="molecule type" value="Genomic_DNA"/>
</dbReference>